<dbReference type="GO" id="GO:0016740">
    <property type="term" value="F:transferase activity"/>
    <property type="evidence" value="ECO:0007669"/>
    <property type="project" value="UniProtKB-KW"/>
</dbReference>
<reference evidence="4 5" key="1">
    <citation type="submission" date="2020-04" db="EMBL/GenBank/DDBJ databases">
        <title>Donghicola sp., a member of the Rhodobacteraceae family isolated from mangrove forest in Thailand.</title>
        <authorList>
            <person name="Charoenyingcharoen P."/>
            <person name="Yukphan P."/>
        </authorList>
    </citation>
    <scope>NUCLEOTIDE SEQUENCE [LARGE SCALE GENOMIC DNA]</scope>
    <source>
        <strain evidence="2 5">B5-SW-15</strain>
        <strain evidence="3 4">C2-DW-16</strain>
    </source>
</reference>
<comment type="caution">
    <text evidence="2">The sequence shown here is derived from an EMBL/GenBank/DDBJ whole genome shotgun (WGS) entry which is preliminary data.</text>
</comment>
<dbReference type="InterPro" id="IPR029044">
    <property type="entry name" value="Nucleotide-diphossugar_trans"/>
</dbReference>
<proteinExistence type="predicted"/>
<evidence type="ECO:0000313" key="4">
    <source>
        <dbReference type="Proteomes" id="UP000523601"/>
    </source>
</evidence>
<dbReference type="Proteomes" id="UP000523601">
    <property type="component" value="Unassembled WGS sequence"/>
</dbReference>
<dbReference type="RefSeq" id="WP_176854482.1">
    <property type="nucleotide sequence ID" value="NZ_JABCJD010000005.1"/>
</dbReference>
<keyword evidence="4" id="KW-1185">Reference proteome</keyword>
<organism evidence="2 5">
    <name type="scientific">Donghicola mangrovi</name>
    <dbReference type="NCBI Taxonomy" id="2729614"/>
    <lineage>
        <taxon>Bacteria</taxon>
        <taxon>Pseudomonadati</taxon>
        <taxon>Pseudomonadota</taxon>
        <taxon>Alphaproteobacteria</taxon>
        <taxon>Rhodobacterales</taxon>
        <taxon>Roseobacteraceae</taxon>
        <taxon>Donghicola</taxon>
    </lineage>
</organism>
<evidence type="ECO:0000313" key="2">
    <source>
        <dbReference type="EMBL" id="NVO25208.1"/>
    </source>
</evidence>
<name>A0A850QE34_9RHOB</name>
<evidence type="ECO:0000313" key="5">
    <source>
        <dbReference type="Proteomes" id="UP000592216"/>
    </source>
</evidence>
<keyword evidence="2" id="KW-0808">Transferase</keyword>
<dbReference type="InterPro" id="IPR001173">
    <property type="entry name" value="Glyco_trans_2-like"/>
</dbReference>
<dbReference type="AlphaFoldDB" id="A0A850QE34"/>
<dbReference type="Gene3D" id="3.90.550.10">
    <property type="entry name" value="Spore Coat Polysaccharide Biosynthesis Protein SpsA, Chain A"/>
    <property type="match status" value="1"/>
</dbReference>
<dbReference type="SUPFAM" id="SSF53448">
    <property type="entry name" value="Nucleotide-diphospho-sugar transferases"/>
    <property type="match status" value="1"/>
</dbReference>
<dbReference type="Pfam" id="PF00535">
    <property type="entry name" value="Glycos_transf_2"/>
    <property type="match status" value="1"/>
</dbReference>
<evidence type="ECO:0000259" key="1">
    <source>
        <dbReference type="Pfam" id="PF00535"/>
    </source>
</evidence>
<evidence type="ECO:0000313" key="3">
    <source>
        <dbReference type="EMBL" id="NVO27980.1"/>
    </source>
</evidence>
<dbReference type="CDD" id="cd00761">
    <property type="entry name" value="Glyco_tranf_GTA_type"/>
    <property type="match status" value="1"/>
</dbReference>
<sequence>MRISVIICSVGRPEAIEAVLPFIARQTKRPSHVLLVVTKPEDLPDASALEHDLPIQVLYSPKGLTKQRNTGLDAIQNECDAVFFIDDDYLPARNALEAIEAGMNAFPSAAGVTGRLLADGINSSGVEVPDARRMIEEYEASNDKPSGSVALRRNLIGLYGCNMAYRCSAIHDYRFDPRLPLYAWQEDTDFSSRLPGEKVKIDGLVGVHCGTKLGRETSGHLLGYSQIANVVYLMRKGSMPKLYGLYLMTKNFLANHGKIFTPEPWIDRKARAKGNWIGISDALSGKEKPEHILEMIARRA</sequence>
<gene>
    <name evidence="3" type="ORF">HJ526_11150</name>
    <name evidence="2" type="ORF">HJ536_17765</name>
</gene>
<dbReference type="EMBL" id="JABCJE010000012">
    <property type="protein sequence ID" value="NVO25208.1"/>
    <property type="molecule type" value="Genomic_DNA"/>
</dbReference>
<accession>A0A850QE34</accession>
<feature type="domain" description="Glycosyltransferase 2-like" evidence="1">
    <location>
        <begin position="4"/>
        <end position="173"/>
    </location>
</feature>
<dbReference type="Proteomes" id="UP000592216">
    <property type="component" value="Unassembled WGS sequence"/>
</dbReference>
<dbReference type="EMBL" id="JABCJD010000005">
    <property type="protein sequence ID" value="NVO27980.1"/>
    <property type="molecule type" value="Genomic_DNA"/>
</dbReference>
<protein>
    <submittedName>
        <fullName evidence="2">Glycosyltransferase</fullName>
    </submittedName>
</protein>